<dbReference type="STRING" id="1380566.A0A179FQ57"/>
<dbReference type="OrthoDB" id="5385013at2759"/>
<dbReference type="EMBL" id="LSBJ02000003">
    <property type="protein sequence ID" value="OAQ67722.2"/>
    <property type="molecule type" value="Genomic_DNA"/>
</dbReference>
<feature type="compositionally biased region" description="Polar residues" evidence="1">
    <location>
        <begin position="162"/>
        <end position="175"/>
    </location>
</feature>
<feature type="region of interest" description="Disordered" evidence="1">
    <location>
        <begin position="223"/>
        <end position="317"/>
    </location>
</feature>
<dbReference type="Pfam" id="PF24086">
    <property type="entry name" value="DUF7371"/>
    <property type="match status" value="1"/>
</dbReference>
<name>A0A179FQ57_METCM</name>
<evidence type="ECO:0000313" key="4">
    <source>
        <dbReference type="Proteomes" id="UP000078397"/>
    </source>
</evidence>
<gene>
    <name evidence="3" type="ORF">VFPPC_04076</name>
</gene>
<organism evidence="3 4">
    <name type="scientific">Pochonia chlamydosporia 170</name>
    <dbReference type="NCBI Taxonomy" id="1380566"/>
    <lineage>
        <taxon>Eukaryota</taxon>
        <taxon>Fungi</taxon>
        <taxon>Dikarya</taxon>
        <taxon>Ascomycota</taxon>
        <taxon>Pezizomycotina</taxon>
        <taxon>Sordariomycetes</taxon>
        <taxon>Hypocreomycetidae</taxon>
        <taxon>Hypocreales</taxon>
        <taxon>Clavicipitaceae</taxon>
        <taxon>Pochonia</taxon>
    </lineage>
</organism>
<feature type="domain" description="DUF7371" evidence="2">
    <location>
        <begin position="1031"/>
        <end position="1220"/>
    </location>
</feature>
<dbReference type="GeneID" id="28847479"/>
<feature type="region of interest" description="Disordered" evidence="1">
    <location>
        <begin position="389"/>
        <end position="410"/>
    </location>
</feature>
<dbReference type="KEGG" id="pchm:VFPPC_04076"/>
<dbReference type="RefSeq" id="XP_022284443.1">
    <property type="nucleotide sequence ID" value="XM_022428378.1"/>
</dbReference>
<dbReference type="AlphaFoldDB" id="A0A179FQ57"/>
<dbReference type="InterPro" id="IPR055795">
    <property type="entry name" value="DUF7371"/>
</dbReference>
<feature type="compositionally biased region" description="Polar residues" evidence="1">
    <location>
        <begin position="272"/>
        <end position="317"/>
    </location>
</feature>
<evidence type="ECO:0000259" key="2">
    <source>
        <dbReference type="Pfam" id="PF24086"/>
    </source>
</evidence>
<sequence length="1262" mass="127694">MSAMRQDIVAALLHSLNFHPTKFSRSLPCVPSLDSTKPLPQLSQPQTSSHFQHHFTPFVRFLRSSLSTTSILDLRTPAAFGPFSRHSGYNFTSFEHLPFAAHHANPDDGNDTGNSAGQVDSPKGTVTVTANGGDNSNGLPAGQSCLMQDTTTVFVTVYPTSPVSTGNESPENTAAISGASWVTDGAPTRTIRVSPLNSAQSNQPTVQAFTTITISDLWVDGSGSGNNPTSSDVSDSDSAPVTTTSSDSHGSSPAGSNAYGTPAPTSAASPAETNGSENGDGSTQVSGQNVPPNSDYNTGNAGQVTANPSGANRGSAVQPSNLYTVVTDTNVEWVTGSGGSPSPVTIISEHTITLSTAAAEVASGAGPAVTCWTITGSDGKETVIESTLKTNQGNGGSPTGTSAAITGPEGGISQQAVTTDVEPQTPVTTITAVGATPVYTGPGVTTSTALTILGPDGVATVIHSTWVIGTAPVTGASSALPVGTSVSPGATQGASNGQDITSCTSYTVIGADGRPTVIESTLVIPASVVLATDLPQGLPNGISVQGTVLPVSQATLSGPPGAITTCSSYTIIGADGKLTVVETSFLIPGPAATPVATAAPSGIVSGVPGQITAAPGQVVPAGMTPLGLTTCVTYTVIGTNGLPTVLESTVVMPNSNALPTSTGVGLPSIVPEDQVGALPQGISVPAQVGQGYTTCITVDILGPNGVATPVVETVVLTPQSSGLHGATAAVTTVGFPSIVPQGLSDLPQGITPSGTAIASPITTAVTFTVVGPNGAASPVVQTIVITPAPQAPTPVVSSPQTVPVGGSALSPGLEAYGSESHIAPTVVSPPVVNSAVAGLPAGTDVAPKSPALTIVTGPGGIPVLSVISAAPLSVYGNPGSSDNKDLPASGPVPQGSLGGYGWQPAASSPAGYGGLSSLFNPQAGPVATFLQTSTWVNVIPEPTTTYTLNFPLTTLTTVTVPAKVTAAKRLVQNQRRVILGDAGWANSTSVHPVPLTDVPTLAPPATDPTPEPPVSSTVAAIPLMCPAGSKVGNTTINFDASRPGPLFNPDGDFWFSEGFIVAPLSPQAAQGYLPSSGGQLVEFVPPAITGPQSAGSADTAEIGVGPNSPNSCFRFNLYGANLGCAAQAAEQWCEFEVSAYTYNQAVSNEMSIAWSEVKRVPACQSFPNSPCQLTPVTFDGYQNITSVLMHLRVGLELRTWWADDLQLGWTDNTCEAAQCRQGAPPQQAKREVFESALRRGIWRWTPVGLERLGDEYVWDSLN</sequence>
<feature type="region of interest" description="Disordered" evidence="1">
    <location>
        <begin position="102"/>
        <end position="137"/>
    </location>
</feature>
<dbReference type="Proteomes" id="UP000078397">
    <property type="component" value="Unassembled WGS sequence"/>
</dbReference>
<feature type="compositionally biased region" description="Polar residues" evidence="1">
    <location>
        <begin position="111"/>
        <end position="137"/>
    </location>
</feature>
<evidence type="ECO:0000313" key="3">
    <source>
        <dbReference type="EMBL" id="OAQ67722.2"/>
    </source>
</evidence>
<accession>A0A179FQ57</accession>
<comment type="caution">
    <text evidence="3">The sequence shown here is derived from an EMBL/GenBank/DDBJ whole genome shotgun (WGS) entry which is preliminary data.</text>
</comment>
<proteinExistence type="predicted"/>
<protein>
    <recommendedName>
        <fullName evidence="2">DUF7371 domain-containing protein</fullName>
    </recommendedName>
</protein>
<evidence type="ECO:0000256" key="1">
    <source>
        <dbReference type="SAM" id="MobiDB-lite"/>
    </source>
</evidence>
<keyword evidence="4" id="KW-1185">Reference proteome</keyword>
<feature type="compositionally biased region" description="Low complexity" evidence="1">
    <location>
        <begin position="228"/>
        <end position="271"/>
    </location>
</feature>
<reference evidence="3 4" key="1">
    <citation type="journal article" date="2016" name="PLoS Pathog.">
        <title>Biosynthesis of antibiotic leucinostatins in bio-control fungus Purpureocillium lilacinum and their inhibition on phytophthora revealed by genome mining.</title>
        <authorList>
            <person name="Wang G."/>
            <person name="Liu Z."/>
            <person name="Lin R."/>
            <person name="Li E."/>
            <person name="Mao Z."/>
            <person name="Ling J."/>
            <person name="Yang Y."/>
            <person name="Yin W.B."/>
            <person name="Xie B."/>
        </authorList>
    </citation>
    <scope>NUCLEOTIDE SEQUENCE [LARGE SCALE GENOMIC DNA]</scope>
    <source>
        <strain evidence="3">170</strain>
    </source>
</reference>
<feature type="region of interest" description="Disordered" evidence="1">
    <location>
        <begin position="162"/>
        <end position="181"/>
    </location>
</feature>